<reference evidence="1 2" key="1">
    <citation type="submission" date="2015-12" db="EMBL/GenBank/DDBJ databases">
        <title>Draft genome sequence of Acidibacillus ferrooxidans ITV001, isolated from a chalcopyrite acid mine drainage site in Brazil.</title>
        <authorList>
            <person name="Dall'Agnol H."/>
            <person name="Nancucheo I."/>
            <person name="Johnson B."/>
            <person name="Oliveira R."/>
            <person name="Leite L."/>
            <person name="Pylro V."/>
            <person name="Nunes G.L."/>
            <person name="Tzotzos G."/>
            <person name="Fernandes G.R."/>
            <person name="Dutra J."/>
            <person name="Orellana S.C."/>
            <person name="Oliveira G."/>
        </authorList>
    </citation>
    <scope>NUCLEOTIDE SEQUENCE [LARGE SCALE GENOMIC DNA]</scope>
    <source>
        <strain evidence="2">ITV01</strain>
    </source>
</reference>
<proteinExistence type="predicted"/>
<dbReference type="Proteomes" id="UP000053557">
    <property type="component" value="Unassembled WGS sequence"/>
</dbReference>
<accession>A0A101XR11</accession>
<dbReference type="AlphaFoldDB" id="A0A101XR11"/>
<comment type="caution">
    <text evidence="1">The sequence shown here is derived from an EMBL/GenBank/DDBJ whole genome shotgun (WGS) entry which is preliminary data.</text>
</comment>
<evidence type="ECO:0000313" key="1">
    <source>
        <dbReference type="EMBL" id="KUO95954.1"/>
    </source>
</evidence>
<sequence length="66" mass="7685">MKRNVKGVKRDSVWSEVLLSAGVEGLLQRAVEVDHLFYQAREEEFMWQGTGKSFVDSAGWSWLLYY</sequence>
<protein>
    <submittedName>
        <fullName evidence="1">Uncharacterized protein</fullName>
    </submittedName>
</protein>
<gene>
    <name evidence="1" type="ORF">ATW55_02415</name>
</gene>
<name>A0A101XR11_9BACL</name>
<dbReference type="EMBL" id="LPVJ01000030">
    <property type="protein sequence ID" value="KUO95954.1"/>
    <property type="molecule type" value="Genomic_DNA"/>
</dbReference>
<keyword evidence="2" id="KW-1185">Reference proteome</keyword>
<organism evidence="1 2">
    <name type="scientific">Ferroacidibacillus organovorans</name>
    <dbReference type="NCBI Taxonomy" id="1765683"/>
    <lineage>
        <taxon>Bacteria</taxon>
        <taxon>Bacillati</taxon>
        <taxon>Bacillota</taxon>
        <taxon>Bacilli</taxon>
        <taxon>Bacillales</taxon>
        <taxon>Alicyclobacillaceae</taxon>
        <taxon>Ferroacidibacillus</taxon>
    </lineage>
</organism>
<evidence type="ECO:0000313" key="2">
    <source>
        <dbReference type="Proteomes" id="UP000053557"/>
    </source>
</evidence>